<dbReference type="EMBL" id="LAZR01000163">
    <property type="protein sequence ID" value="KKN85090.1"/>
    <property type="molecule type" value="Genomic_DNA"/>
</dbReference>
<comment type="caution">
    <text evidence="1">The sequence shown here is derived from an EMBL/GenBank/DDBJ whole genome shotgun (WGS) entry which is preliminary data.</text>
</comment>
<accession>A0A0F9TVN7</accession>
<proteinExistence type="predicted"/>
<sequence length="170" mass="19152">MCVSTEDQMANEDIHAQQTKRSIMLPKTIRDELECIAAKEERSVNSQVVFMLKISQARYPRLTTSIDYKKLNAGKKSQMIYRLSTDLADQLNASASVNKTNVSKMVKLRLWQAIINYRFIESLNGEMEWKALDEAIVEVLHATPSDLVQSLNALKAAHVNFSGSAISTLF</sequence>
<protein>
    <recommendedName>
        <fullName evidence="2">Arc-like DNA binding domain-containing protein</fullName>
    </recommendedName>
</protein>
<reference evidence="1" key="1">
    <citation type="journal article" date="2015" name="Nature">
        <title>Complex archaea that bridge the gap between prokaryotes and eukaryotes.</title>
        <authorList>
            <person name="Spang A."/>
            <person name="Saw J.H."/>
            <person name="Jorgensen S.L."/>
            <person name="Zaremba-Niedzwiedzka K."/>
            <person name="Martijn J."/>
            <person name="Lind A.E."/>
            <person name="van Eijk R."/>
            <person name="Schleper C."/>
            <person name="Guy L."/>
            <person name="Ettema T.J."/>
        </authorList>
    </citation>
    <scope>NUCLEOTIDE SEQUENCE</scope>
</reference>
<evidence type="ECO:0008006" key="2">
    <source>
        <dbReference type="Google" id="ProtNLM"/>
    </source>
</evidence>
<organism evidence="1">
    <name type="scientific">marine sediment metagenome</name>
    <dbReference type="NCBI Taxonomy" id="412755"/>
    <lineage>
        <taxon>unclassified sequences</taxon>
        <taxon>metagenomes</taxon>
        <taxon>ecological metagenomes</taxon>
    </lineage>
</organism>
<name>A0A0F9TVN7_9ZZZZ</name>
<dbReference type="AlphaFoldDB" id="A0A0F9TVN7"/>
<evidence type="ECO:0000313" key="1">
    <source>
        <dbReference type="EMBL" id="KKN85090.1"/>
    </source>
</evidence>
<gene>
    <name evidence="1" type="ORF">LCGC14_0282590</name>
</gene>